<evidence type="ECO:0000256" key="8">
    <source>
        <dbReference type="ARBA" id="ARBA00023014"/>
    </source>
</evidence>
<dbReference type="SUPFAM" id="SSF54862">
    <property type="entry name" value="4Fe-4S ferredoxins"/>
    <property type="match status" value="1"/>
</dbReference>
<dbReference type="PANTHER" id="PTHR43545:SF1">
    <property type="entry name" value="HYDROGENASE-2 OPERON PROTEIN HYBA"/>
    <property type="match status" value="1"/>
</dbReference>
<evidence type="ECO:0000313" key="10">
    <source>
        <dbReference type="EMBL" id="BAV34428.1"/>
    </source>
</evidence>
<evidence type="ECO:0000259" key="9">
    <source>
        <dbReference type="PROSITE" id="PS51379"/>
    </source>
</evidence>
<keyword evidence="4" id="KW-0479">Metal-binding</keyword>
<dbReference type="AlphaFoldDB" id="A0A1B4XI07"/>
<dbReference type="PROSITE" id="PS00198">
    <property type="entry name" value="4FE4S_FER_1"/>
    <property type="match status" value="1"/>
</dbReference>
<dbReference type="InterPro" id="IPR017900">
    <property type="entry name" value="4Fe4S_Fe_S_CS"/>
</dbReference>
<dbReference type="EMBL" id="AP014879">
    <property type="protein sequence ID" value="BAV34428.1"/>
    <property type="molecule type" value="Genomic_DNA"/>
</dbReference>
<dbReference type="FunCoup" id="A0A1B4XI07">
    <property type="interactions" value="38"/>
</dbReference>
<feature type="domain" description="4Fe-4S ferredoxin-type" evidence="9">
    <location>
        <begin position="138"/>
        <end position="167"/>
    </location>
</feature>
<dbReference type="NCBIfam" id="NF008134">
    <property type="entry name" value="PRK10882.1"/>
    <property type="match status" value="1"/>
</dbReference>
<dbReference type="OrthoDB" id="9779457at2"/>
<evidence type="ECO:0000256" key="6">
    <source>
        <dbReference type="ARBA" id="ARBA00022737"/>
    </source>
</evidence>
<accession>A0A1B4XI07</accession>
<keyword evidence="7" id="KW-0408">Iron</keyword>
<dbReference type="CDD" id="cd10561">
    <property type="entry name" value="HybA_like"/>
    <property type="match status" value="1"/>
</dbReference>
<evidence type="ECO:0000256" key="1">
    <source>
        <dbReference type="ARBA" id="ARBA00001966"/>
    </source>
</evidence>
<dbReference type="InterPro" id="IPR051555">
    <property type="entry name" value="FDH_Electron_Transfer_Unit"/>
</dbReference>
<dbReference type="KEGG" id="slim:SCL_2139"/>
<evidence type="ECO:0000256" key="2">
    <source>
        <dbReference type="ARBA" id="ARBA00004196"/>
    </source>
</evidence>
<keyword evidence="3" id="KW-0004">4Fe-4S</keyword>
<reference evidence="10 11" key="1">
    <citation type="submission" date="2015-05" db="EMBL/GenBank/DDBJ databases">
        <title>Complete genome sequence of a sulfur-oxidizing gammaproteobacterium strain HA5.</title>
        <authorList>
            <person name="Miura A."/>
            <person name="Kojima H."/>
            <person name="Fukui M."/>
        </authorList>
    </citation>
    <scope>NUCLEOTIDE SEQUENCE [LARGE SCALE GENOMIC DNA]</scope>
    <source>
        <strain evidence="10 11">HA5</strain>
    </source>
</reference>
<sequence length="329" mass="35502">MNLSRRNFLKGTVAGGALLTAGTAAEARPNKTMPPEALGLLFDSTLCIGCKACVAACKRVNNLPPDPISEEFPMWDAPLDISGSTFNIIKVYNSGKANRKDEEVDGYAFMKQSCLHCVDPSCVSACPVSAMIKDPVNGIVAYDPDACIGCRYCVAACPFGVPRFQYDKALPKIAKCELCRHRIPDGHYAACAEVCPTGATLYGKVTDLGVEAHRRLALKPGEKTSFPRGRLGGPDWSYQGVAGKYVQQVYGEKELGGTQMIKLAAVPFDKLGHRPLPERSYASISEGVQHTLYKYLALPAVVLGVLSVVAKRNTKHEDDDDDSSGRGRK</sequence>
<comment type="subcellular location">
    <subcellularLocation>
        <location evidence="2">Cell envelope</location>
    </subcellularLocation>
</comment>
<dbReference type="GO" id="GO:0046872">
    <property type="term" value="F:metal ion binding"/>
    <property type="evidence" value="ECO:0007669"/>
    <property type="project" value="UniProtKB-KW"/>
</dbReference>
<gene>
    <name evidence="10" type="ORF">SCL_2139</name>
</gene>
<organism evidence="10 11">
    <name type="scientific">Sulfuricaulis limicola</name>
    <dbReference type="NCBI Taxonomy" id="1620215"/>
    <lineage>
        <taxon>Bacteria</taxon>
        <taxon>Pseudomonadati</taxon>
        <taxon>Pseudomonadota</taxon>
        <taxon>Gammaproteobacteria</taxon>
        <taxon>Acidiferrobacterales</taxon>
        <taxon>Acidiferrobacteraceae</taxon>
        <taxon>Sulfuricaulis</taxon>
    </lineage>
</organism>
<keyword evidence="6" id="KW-0677">Repeat</keyword>
<keyword evidence="5" id="KW-0732">Signal</keyword>
<dbReference type="PROSITE" id="PS51379">
    <property type="entry name" value="4FE4S_FER_2"/>
    <property type="match status" value="3"/>
</dbReference>
<evidence type="ECO:0000313" key="11">
    <source>
        <dbReference type="Proteomes" id="UP000243180"/>
    </source>
</evidence>
<dbReference type="Gene3D" id="3.30.70.20">
    <property type="match status" value="2"/>
</dbReference>
<dbReference type="Pfam" id="PF10518">
    <property type="entry name" value="TAT_signal"/>
    <property type="match status" value="1"/>
</dbReference>
<dbReference type="PANTHER" id="PTHR43545">
    <property type="entry name" value="FORMATE DEHYDROGENASE, NITRATE-INDUCIBLE, IRON-SULFUR SUBUNIT"/>
    <property type="match status" value="1"/>
</dbReference>
<evidence type="ECO:0000256" key="7">
    <source>
        <dbReference type="ARBA" id="ARBA00023004"/>
    </source>
</evidence>
<dbReference type="InterPro" id="IPR006311">
    <property type="entry name" value="TAT_signal"/>
</dbReference>
<dbReference type="RefSeq" id="WP_096361170.1">
    <property type="nucleotide sequence ID" value="NZ_AP014879.1"/>
</dbReference>
<feature type="domain" description="4Fe-4S ferredoxin-type" evidence="9">
    <location>
        <begin position="105"/>
        <end position="136"/>
    </location>
</feature>
<dbReference type="InterPro" id="IPR017896">
    <property type="entry name" value="4Fe4S_Fe-S-bd"/>
</dbReference>
<keyword evidence="8" id="KW-0411">Iron-sulfur</keyword>
<dbReference type="Proteomes" id="UP000243180">
    <property type="component" value="Chromosome"/>
</dbReference>
<dbReference type="NCBIfam" id="TIGR01409">
    <property type="entry name" value="TAT_signal_seq"/>
    <property type="match status" value="1"/>
</dbReference>
<keyword evidence="11" id="KW-1185">Reference proteome</keyword>
<dbReference type="GO" id="GO:0030313">
    <property type="term" value="C:cell envelope"/>
    <property type="evidence" value="ECO:0007669"/>
    <property type="project" value="UniProtKB-SubCell"/>
</dbReference>
<evidence type="ECO:0000256" key="4">
    <source>
        <dbReference type="ARBA" id="ARBA00022723"/>
    </source>
</evidence>
<evidence type="ECO:0000256" key="3">
    <source>
        <dbReference type="ARBA" id="ARBA00022485"/>
    </source>
</evidence>
<comment type="cofactor">
    <cofactor evidence="1">
        <name>[4Fe-4S] cluster</name>
        <dbReference type="ChEBI" id="CHEBI:49883"/>
    </cofactor>
</comment>
<dbReference type="InterPro" id="IPR019546">
    <property type="entry name" value="TAT_signal_bac_arc"/>
</dbReference>
<dbReference type="PROSITE" id="PS51318">
    <property type="entry name" value="TAT"/>
    <property type="match status" value="1"/>
</dbReference>
<dbReference type="Pfam" id="PF13247">
    <property type="entry name" value="Fer4_11"/>
    <property type="match status" value="1"/>
</dbReference>
<dbReference type="InParanoid" id="A0A1B4XI07"/>
<feature type="domain" description="4Fe-4S ferredoxin-type" evidence="9">
    <location>
        <begin position="38"/>
        <end position="68"/>
    </location>
</feature>
<evidence type="ECO:0000256" key="5">
    <source>
        <dbReference type="ARBA" id="ARBA00022729"/>
    </source>
</evidence>
<dbReference type="GO" id="GO:0051539">
    <property type="term" value="F:4 iron, 4 sulfur cluster binding"/>
    <property type="evidence" value="ECO:0007669"/>
    <property type="project" value="UniProtKB-KW"/>
</dbReference>
<proteinExistence type="predicted"/>
<name>A0A1B4XI07_9GAMM</name>
<protein>
    <submittedName>
        <fullName evidence="10">Hydrogenase</fullName>
    </submittedName>
</protein>